<gene>
    <name evidence="2" type="ORF">BCR38DRAFT_404879</name>
</gene>
<organism evidence="2 3">
    <name type="scientific">Pseudomassariella vexata</name>
    <dbReference type="NCBI Taxonomy" id="1141098"/>
    <lineage>
        <taxon>Eukaryota</taxon>
        <taxon>Fungi</taxon>
        <taxon>Dikarya</taxon>
        <taxon>Ascomycota</taxon>
        <taxon>Pezizomycotina</taxon>
        <taxon>Sordariomycetes</taxon>
        <taxon>Xylariomycetidae</taxon>
        <taxon>Amphisphaeriales</taxon>
        <taxon>Pseudomassariaceae</taxon>
        <taxon>Pseudomassariella</taxon>
    </lineage>
</organism>
<feature type="region of interest" description="Disordered" evidence="1">
    <location>
        <begin position="125"/>
        <end position="162"/>
    </location>
</feature>
<evidence type="ECO:0000313" key="2">
    <source>
        <dbReference type="EMBL" id="ORY71846.1"/>
    </source>
</evidence>
<proteinExistence type="predicted"/>
<dbReference type="OrthoDB" id="5149237at2759"/>
<feature type="region of interest" description="Disordered" evidence="1">
    <location>
        <begin position="1"/>
        <end position="46"/>
    </location>
</feature>
<evidence type="ECO:0000256" key="1">
    <source>
        <dbReference type="SAM" id="MobiDB-lite"/>
    </source>
</evidence>
<dbReference type="GeneID" id="63774107"/>
<name>A0A1Y2EKM9_9PEZI</name>
<evidence type="ECO:0000313" key="3">
    <source>
        <dbReference type="Proteomes" id="UP000193689"/>
    </source>
</evidence>
<dbReference type="RefSeq" id="XP_040721438.1">
    <property type="nucleotide sequence ID" value="XM_040857895.1"/>
</dbReference>
<feature type="compositionally biased region" description="Low complexity" evidence="1">
    <location>
        <begin position="21"/>
        <end position="46"/>
    </location>
</feature>
<protein>
    <submittedName>
        <fullName evidence="2">Uncharacterized protein</fullName>
    </submittedName>
</protein>
<accession>A0A1Y2EKM9</accession>
<dbReference type="InParanoid" id="A0A1Y2EKM9"/>
<dbReference type="Proteomes" id="UP000193689">
    <property type="component" value="Unassembled WGS sequence"/>
</dbReference>
<reference evidence="2 3" key="1">
    <citation type="submission" date="2016-07" db="EMBL/GenBank/DDBJ databases">
        <title>Pervasive Adenine N6-methylation of Active Genes in Fungi.</title>
        <authorList>
            <consortium name="DOE Joint Genome Institute"/>
            <person name="Mondo S.J."/>
            <person name="Dannebaum R.O."/>
            <person name="Kuo R.C."/>
            <person name="Labutti K."/>
            <person name="Haridas S."/>
            <person name="Kuo A."/>
            <person name="Salamov A."/>
            <person name="Ahrendt S.R."/>
            <person name="Lipzen A."/>
            <person name="Sullivan W."/>
            <person name="Andreopoulos W.B."/>
            <person name="Clum A."/>
            <person name="Lindquist E."/>
            <person name="Daum C."/>
            <person name="Ramamoorthy G.K."/>
            <person name="Gryganskyi A."/>
            <person name="Culley D."/>
            <person name="Magnuson J.K."/>
            <person name="James T.Y."/>
            <person name="O'Malley M.A."/>
            <person name="Stajich J.E."/>
            <person name="Spatafora J.W."/>
            <person name="Visel A."/>
            <person name="Grigoriev I.V."/>
        </authorList>
    </citation>
    <scope>NUCLEOTIDE SEQUENCE [LARGE SCALE GENOMIC DNA]</scope>
    <source>
        <strain evidence="2 3">CBS 129021</strain>
    </source>
</reference>
<comment type="caution">
    <text evidence="2">The sequence shown here is derived from an EMBL/GenBank/DDBJ whole genome shotgun (WGS) entry which is preliminary data.</text>
</comment>
<keyword evidence="3" id="KW-1185">Reference proteome</keyword>
<dbReference type="AlphaFoldDB" id="A0A1Y2EKM9"/>
<dbReference type="EMBL" id="MCFJ01000001">
    <property type="protein sequence ID" value="ORY71846.1"/>
    <property type="molecule type" value="Genomic_DNA"/>
</dbReference>
<feature type="compositionally biased region" description="Polar residues" evidence="1">
    <location>
        <begin position="135"/>
        <end position="147"/>
    </location>
</feature>
<sequence>MDDTIESPESPKVEKGLQVCRSTSTAHLRSSSSSRYSGSSLSSDTGSVYAAEEVVLVRYSFSDSGFEDQQDENPLNRKPSAPFTAYQELARVSKEKDREEYRSFIRTEPASPFDTYRSIARFAAKTRRNQETKRNGNQSPDENAIQKSRSRRGVKVAAHPGATPPFRVPLPIIVNQHTNPHTDQFKTIFRYNKGTTRPRKPVQRLDLNDLDTFNGSDSATSWINRFHWQFRDAGLRSLTPSEVIQAMDLLSRGPAAKFNCSDYVMRKALDRARVGIATGSDLKECVAALRRAFPTRMRVLTTTSKSLVRGCAQETGSKPGRRELQLDKSRTIPPSKAEATGTWRERLSNLVQKARQINKSNTSTGVFQG</sequence>